<evidence type="ECO:0000256" key="1">
    <source>
        <dbReference type="ARBA" id="ARBA00010609"/>
    </source>
</evidence>
<reference evidence="12" key="2">
    <citation type="submission" date="2015-01" db="EMBL/GenBank/DDBJ databases">
        <title>Evolutionary Origins and Diversification of the Mycorrhizal Mutualists.</title>
        <authorList>
            <consortium name="DOE Joint Genome Institute"/>
            <consortium name="Mycorrhizal Genomics Consortium"/>
            <person name="Kohler A."/>
            <person name="Kuo A."/>
            <person name="Nagy L.G."/>
            <person name="Floudas D."/>
            <person name="Copeland A."/>
            <person name="Barry K.W."/>
            <person name="Cichocki N."/>
            <person name="Veneault-Fourrey C."/>
            <person name="LaButti K."/>
            <person name="Lindquist E.A."/>
            <person name="Lipzen A."/>
            <person name="Lundell T."/>
            <person name="Morin E."/>
            <person name="Murat C."/>
            <person name="Riley R."/>
            <person name="Ohm R."/>
            <person name="Sun H."/>
            <person name="Tunlid A."/>
            <person name="Henrissat B."/>
            <person name="Grigoriev I.V."/>
            <person name="Hibbett D.S."/>
            <person name="Martin F."/>
        </authorList>
    </citation>
    <scope>NUCLEOTIDE SEQUENCE [LARGE SCALE GENOMIC DNA]</scope>
    <source>
        <strain evidence="12">Foug A</strain>
    </source>
</reference>
<accession>A0A0C3DP54</accession>
<dbReference type="STRING" id="1036808.A0A0C3DP54"/>
<comment type="similarity">
    <text evidence="1">Belongs to the multicopper oxidase family.</text>
</comment>
<dbReference type="InParanoid" id="A0A0C3DP54"/>
<feature type="domain" description="Plastocyanin-like" evidence="9">
    <location>
        <begin position="384"/>
        <end position="515"/>
    </location>
</feature>
<dbReference type="GO" id="GO:0016491">
    <property type="term" value="F:oxidoreductase activity"/>
    <property type="evidence" value="ECO:0007669"/>
    <property type="project" value="UniProtKB-KW"/>
</dbReference>
<dbReference type="PANTHER" id="PTHR11709:SF511">
    <property type="entry name" value="LACCASE"/>
    <property type="match status" value="1"/>
</dbReference>
<feature type="domain" description="Plastocyanin-like" evidence="8">
    <location>
        <begin position="180"/>
        <end position="323"/>
    </location>
</feature>
<evidence type="ECO:0000313" key="12">
    <source>
        <dbReference type="Proteomes" id="UP000053989"/>
    </source>
</evidence>
<keyword evidence="3" id="KW-0560">Oxidoreductase</keyword>
<dbReference type="InterPro" id="IPR033138">
    <property type="entry name" value="Cu_oxidase_CS"/>
</dbReference>
<proteinExistence type="inferred from homology"/>
<dbReference type="HOGENOM" id="CLU_006504_2_1_1"/>
<keyword evidence="7" id="KW-0732">Signal</keyword>
<gene>
    <name evidence="11" type="ORF">SCLCIDRAFT_129193</name>
</gene>
<evidence type="ECO:0000256" key="2">
    <source>
        <dbReference type="ARBA" id="ARBA00022723"/>
    </source>
</evidence>
<dbReference type="InterPro" id="IPR011707">
    <property type="entry name" value="Cu-oxidase-like_N"/>
</dbReference>
<dbReference type="CDD" id="cd13856">
    <property type="entry name" value="CuRO_1_Tv-LCC_like"/>
    <property type="match status" value="1"/>
</dbReference>
<dbReference type="PANTHER" id="PTHR11709">
    <property type="entry name" value="MULTI-COPPER OXIDASE"/>
    <property type="match status" value="1"/>
</dbReference>
<dbReference type="AlphaFoldDB" id="A0A0C3DP54"/>
<feature type="domain" description="Plastocyanin-like" evidence="10">
    <location>
        <begin position="49"/>
        <end position="166"/>
    </location>
</feature>
<evidence type="ECO:0000256" key="5">
    <source>
        <dbReference type="ARBA" id="ARBA00023157"/>
    </source>
</evidence>
<keyword evidence="2" id="KW-0479">Metal-binding</keyword>
<protein>
    <submittedName>
        <fullName evidence="11">Laccase</fullName>
    </submittedName>
</protein>
<dbReference type="CDD" id="cd13903">
    <property type="entry name" value="CuRO_3_Tv-LCC_like"/>
    <property type="match status" value="1"/>
</dbReference>
<dbReference type="Pfam" id="PF07732">
    <property type="entry name" value="Cu-oxidase_3"/>
    <property type="match status" value="1"/>
</dbReference>
<evidence type="ECO:0000256" key="7">
    <source>
        <dbReference type="SAM" id="SignalP"/>
    </source>
</evidence>
<dbReference type="Proteomes" id="UP000053989">
    <property type="component" value="Unassembled WGS sequence"/>
</dbReference>
<evidence type="ECO:0000259" key="10">
    <source>
        <dbReference type="Pfam" id="PF07732"/>
    </source>
</evidence>
<dbReference type="OrthoDB" id="2121828at2759"/>
<evidence type="ECO:0000259" key="8">
    <source>
        <dbReference type="Pfam" id="PF00394"/>
    </source>
</evidence>
<keyword evidence="5" id="KW-1015">Disulfide bond</keyword>
<dbReference type="FunFam" id="2.60.40.420:FF:000045">
    <property type="entry name" value="Laccase 2"/>
    <property type="match status" value="1"/>
</dbReference>
<sequence length="554" mass="60318">MHAFAELILAITLIRSPAATSALTGAETRRVPSQSTNALCHVTNLEIVNKKIAPDGFTRSTVLAGGTFPGPLIQAHKGDHICINVINQLSDTTMNTTTSVHWHGIFQHRSNWADGVSFVTQCPIPPNDNFLYNFTVSDQAGTFWYHSHLSGQYCDGLRGPLVVYDDDDPHADMYDVDDASTVIMLSDWYHKTSPQLHNAPSVNIPDATLINGLGRYSGGPQSSLAVINVEHGKRYRFRLIGASCSPWFNFTMDGHNMTIIEVDGIEVEPVVVDSLPIFAGQRYSVVVTADQTVDNYWIRARPNIGSHAFHGGLNSAILRYAGAPTDDPTTEQGPYVLPFDEGALHPLSDAGAPGIAESGKADVNINFVTGSTAKGLFTMNGVTYVAPPLPVLLQILSGTRHASQLLPNGSVYELPYNKVIEVSIPATELKKSGAPGAPHPFHLHGHVFDVVRVAGSHSYNFVNPVRRDTVSTGLQAHRDNVTIRFVTDNPGPWFLHCHIDWHLQDGFGVVMAEATSEIAAEEHPPGSPLIHLIYGYMINHTSDYWANRCSSAHS</sequence>
<dbReference type="GO" id="GO:0005507">
    <property type="term" value="F:copper ion binding"/>
    <property type="evidence" value="ECO:0007669"/>
    <property type="project" value="InterPro"/>
</dbReference>
<dbReference type="Gene3D" id="2.60.40.420">
    <property type="entry name" value="Cupredoxins - blue copper proteins"/>
    <property type="match status" value="3"/>
</dbReference>
<reference evidence="11 12" key="1">
    <citation type="submission" date="2014-04" db="EMBL/GenBank/DDBJ databases">
        <authorList>
            <consortium name="DOE Joint Genome Institute"/>
            <person name="Kuo A."/>
            <person name="Kohler A."/>
            <person name="Nagy L.G."/>
            <person name="Floudas D."/>
            <person name="Copeland A."/>
            <person name="Barry K.W."/>
            <person name="Cichocki N."/>
            <person name="Veneault-Fourrey C."/>
            <person name="LaButti K."/>
            <person name="Lindquist E.A."/>
            <person name="Lipzen A."/>
            <person name="Lundell T."/>
            <person name="Morin E."/>
            <person name="Murat C."/>
            <person name="Sun H."/>
            <person name="Tunlid A."/>
            <person name="Henrissat B."/>
            <person name="Grigoriev I.V."/>
            <person name="Hibbett D.S."/>
            <person name="Martin F."/>
            <person name="Nordberg H.P."/>
            <person name="Cantor M.N."/>
            <person name="Hua S.X."/>
        </authorList>
    </citation>
    <scope>NUCLEOTIDE SEQUENCE [LARGE SCALE GENOMIC DNA]</scope>
    <source>
        <strain evidence="11 12">Foug A</strain>
    </source>
</reference>
<dbReference type="Pfam" id="PF00394">
    <property type="entry name" value="Cu-oxidase"/>
    <property type="match status" value="1"/>
</dbReference>
<evidence type="ECO:0000256" key="4">
    <source>
        <dbReference type="ARBA" id="ARBA00023008"/>
    </source>
</evidence>
<evidence type="ECO:0000313" key="11">
    <source>
        <dbReference type="EMBL" id="KIM57994.1"/>
    </source>
</evidence>
<name>A0A0C3DP54_9AGAM</name>
<evidence type="ECO:0000259" key="9">
    <source>
        <dbReference type="Pfam" id="PF07731"/>
    </source>
</evidence>
<keyword evidence="6" id="KW-0325">Glycoprotein</keyword>
<feature type="chain" id="PRO_5002173855" evidence="7">
    <location>
        <begin position="22"/>
        <end position="554"/>
    </location>
</feature>
<keyword evidence="4" id="KW-0186">Copper</keyword>
<evidence type="ECO:0000256" key="3">
    <source>
        <dbReference type="ARBA" id="ARBA00023002"/>
    </source>
</evidence>
<feature type="signal peptide" evidence="7">
    <location>
        <begin position="1"/>
        <end position="21"/>
    </location>
</feature>
<evidence type="ECO:0000256" key="6">
    <source>
        <dbReference type="ARBA" id="ARBA00023180"/>
    </source>
</evidence>
<organism evidence="11 12">
    <name type="scientific">Scleroderma citrinum Foug A</name>
    <dbReference type="NCBI Taxonomy" id="1036808"/>
    <lineage>
        <taxon>Eukaryota</taxon>
        <taxon>Fungi</taxon>
        <taxon>Dikarya</taxon>
        <taxon>Basidiomycota</taxon>
        <taxon>Agaricomycotina</taxon>
        <taxon>Agaricomycetes</taxon>
        <taxon>Agaricomycetidae</taxon>
        <taxon>Boletales</taxon>
        <taxon>Sclerodermatineae</taxon>
        <taxon>Sclerodermataceae</taxon>
        <taxon>Scleroderma</taxon>
    </lineage>
</organism>
<dbReference type="EMBL" id="KN822092">
    <property type="protein sequence ID" value="KIM57994.1"/>
    <property type="molecule type" value="Genomic_DNA"/>
</dbReference>
<dbReference type="SUPFAM" id="SSF49503">
    <property type="entry name" value="Cupredoxins"/>
    <property type="match status" value="3"/>
</dbReference>
<dbReference type="InterPro" id="IPR045087">
    <property type="entry name" value="Cu-oxidase_fam"/>
</dbReference>
<dbReference type="InterPro" id="IPR008972">
    <property type="entry name" value="Cupredoxin"/>
</dbReference>
<dbReference type="InterPro" id="IPR001117">
    <property type="entry name" value="Cu-oxidase_2nd"/>
</dbReference>
<keyword evidence="12" id="KW-1185">Reference proteome</keyword>
<dbReference type="InterPro" id="IPR011706">
    <property type="entry name" value="Cu-oxidase_C"/>
</dbReference>
<dbReference type="PROSITE" id="PS00079">
    <property type="entry name" value="MULTICOPPER_OXIDASE1"/>
    <property type="match status" value="1"/>
</dbReference>
<dbReference type="Pfam" id="PF07731">
    <property type="entry name" value="Cu-oxidase_2"/>
    <property type="match status" value="1"/>
</dbReference>